<evidence type="ECO:0000313" key="3">
    <source>
        <dbReference type="Proteomes" id="UP001187192"/>
    </source>
</evidence>
<proteinExistence type="predicted"/>
<organism evidence="2 3">
    <name type="scientific">Ficus carica</name>
    <name type="common">Common fig</name>
    <dbReference type="NCBI Taxonomy" id="3494"/>
    <lineage>
        <taxon>Eukaryota</taxon>
        <taxon>Viridiplantae</taxon>
        <taxon>Streptophyta</taxon>
        <taxon>Embryophyta</taxon>
        <taxon>Tracheophyta</taxon>
        <taxon>Spermatophyta</taxon>
        <taxon>Magnoliopsida</taxon>
        <taxon>eudicotyledons</taxon>
        <taxon>Gunneridae</taxon>
        <taxon>Pentapetalae</taxon>
        <taxon>rosids</taxon>
        <taxon>fabids</taxon>
        <taxon>Rosales</taxon>
        <taxon>Moraceae</taxon>
        <taxon>Ficeae</taxon>
        <taxon>Ficus</taxon>
    </lineage>
</organism>
<name>A0AA87Z9H4_FICCA</name>
<keyword evidence="3" id="KW-1185">Reference proteome</keyword>
<feature type="compositionally biased region" description="Basic residues" evidence="1">
    <location>
        <begin position="133"/>
        <end position="145"/>
    </location>
</feature>
<accession>A0AA87Z9H4</accession>
<dbReference type="EMBL" id="BTGU01000002">
    <property type="protein sequence ID" value="GMN28280.1"/>
    <property type="molecule type" value="Genomic_DNA"/>
</dbReference>
<evidence type="ECO:0000313" key="2">
    <source>
        <dbReference type="EMBL" id="GMN28280.1"/>
    </source>
</evidence>
<protein>
    <submittedName>
        <fullName evidence="2">Uncharacterized protein</fullName>
    </submittedName>
</protein>
<feature type="region of interest" description="Disordered" evidence="1">
    <location>
        <begin position="133"/>
        <end position="158"/>
    </location>
</feature>
<comment type="caution">
    <text evidence="2">The sequence shown here is derived from an EMBL/GenBank/DDBJ whole genome shotgun (WGS) entry which is preliminary data.</text>
</comment>
<reference evidence="2" key="1">
    <citation type="submission" date="2023-07" db="EMBL/GenBank/DDBJ databases">
        <title>draft genome sequence of fig (Ficus carica).</title>
        <authorList>
            <person name="Takahashi T."/>
            <person name="Nishimura K."/>
        </authorList>
    </citation>
    <scope>NUCLEOTIDE SEQUENCE</scope>
</reference>
<gene>
    <name evidence="2" type="ORF">TIFTF001_001980</name>
</gene>
<dbReference type="Proteomes" id="UP001187192">
    <property type="component" value="Unassembled WGS sequence"/>
</dbReference>
<feature type="region of interest" description="Disordered" evidence="1">
    <location>
        <begin position="1"/>
        <end position="31"/>
    </location>
</feature>
<sequence length="158" mass="16914">MKSLKKDKKNRTQRPAAVRRSKNGGEESSGVFGAWKVGNGGERWEVGVQKFFLSYSQIARQAEVWGYGVEGTTSGGPGSRGSGSRGSLSRSGHNTVRCGGGRRRRGLMVGADRARRQGSLGCADLARGGRRRGLGVGRPRARRWGRPGLRGSSSWGVV</sequence>
<feature type="compositionally biased region" description="Basic residues" evidence="1">
    <location>
        <begin position="1"/>
        <end position="22"/>
    </location>
</feature>
<evidence type="ECO:0000256" key="1">
    <source>
        <dbReference type="SAM" id="MobiDB-lite"/>
    </source>
</evidence>
<feature type="region of interest" description="Disordered" evidence="1">
    <location>
        <begin position="68"/>
        <end position="104"/>
    </location>
</feature>
<feature type="compositionally biased region" description="Gly residues" evidence="1">
    <location>
        <begin position="73"/>
        <end position="84"/>
    </location>
</feature>
<dbReference type="AlphaFoldDB" id="A0AA87Z9H4"/>